<feature type="domain" description="CCHC-type" evidence="3">
    <location>
        <begin position="186"/>
        <end position="202"/>
    </location>
</feature>
<keyword evidence="1" id="KW-0479">Metal-binding</keyword>
<feature type="region of interest" description="Disordered" evidence="2">
    <location>
        <begin position="278"/>
        <end position="307"/>
    </location>
</feature>
<dbReference type="InterPro" id="IPR036875">
    <property type="entry name" value="Znf_CCHC_sf"/>
</dbReference>
<dbReference type="STRING" id="50429.A0A2B4R8R3"/>
<dbReference type="Proteomes" id="UP000225706">
    <property type="component" value="Unassembled WGS sequence"/>
</dbReference>
<proteinExistence type="predicted"/>
<dbReference type="SUPFAM" id="SSF56672">
    <property type="entry name" value="DNA/RNA polymerases"/>
    <property type="match status" value="1"/>
</dbReference>
<protein>
    <submittedName>
        <fullName evidence="5">Transposon TX1 uncharacterized 149 kDa protein</fullName>
    </submittedName>
</protein>
<dbReference type="Gene3D" id="4.10.60.10">
    <property type="entry name" value="Zinc finger, CCHC-type"/>
    <property type="match status" value="2"/>
</dbReference>
<comment type="caution">
    <text evidence="5">The sequence shown here is derived from an EMBL/GenBank/DDBJ whole genome shotgun (WGS) entry which is preliminary data.</text>
</comment>
<keyword evidence="1" id="KW-0863">Zinc-finger</keyword>
<feature type="region of interest" description="Disordered" evidence="2">
    <location>
        <begin position="1420"/>
        <end position="1449"/>
    </location>
</feature>
<dbReference type="InterPro" id="IPR001878">
    <property type="entry name" value="Znf_CCHC"/>
</dbReference>
<organism evidence="5 6">
    <name type="scientific">Stylophora pistillata</name>
    <name type="common">Smooth cauliflower coral</name>
    <dbReference type="NCBI Taxonomy" id="50429"/>
    <lineage>
        <taxon>Eukaryota</taxon>
        <taxon>Metazoa</taxon>
        <taxon>Cnidaria</taxon>
        <taxon>Anthozoa</taxon>
        <taxon>Hexacorallia</taxon>
        <taxon>Scleractinia</taxon>
        <taxon>Astrocoeniina</taxon>
        <taxon>Pocilloporidae</taxon>
        <taxon>Stylophora</taxon>
    </lineage>
</organism>
<dbReference type="EMBL" id="LSMT01001143">
    <property type="protein sequence ID" value="PFX12890.1"/>
    <property type="molecule type" value="Genomic_DNA"/>
</dbReference>
<dbReference type="GO" id="GO:0003676">
    <property type="term" value="F:nucleic acid binding"/>
    <property type="evidence" value="ECO:0007669"/>
    <property type="project" value="InterPro"/>
</dbReference>
<dbReference type="OrthoDB" id="5989407at2759"/>
<evidence type="ECO:0000256" key="1">
    <source>
        <dbReference type="PROSITE-ProRule" id="PRU00047"/>
    </source>
</evidence>
<dbReference type="PROSITE" id="PS50878">
    <property type="entry name" value="RT_POL"/>
    <property type="match status" value="1"/>
</dbReference>
<feature type="compositionally biased region" description="Polar residues" evidence="2">
    <location>
        <begin position="1508"/>
        <end position="1518"/>
    </location>
</feature>
<feature type="compositionally biased region" description="Low complexity" evidence="2">
    <location>
        <begin position="1578"/>
        <end position="1588"/>
    </location>
</feature>
<keyword evidence="6" id="KW-1185">Reference proteome</keyword>
<dbReference type="Pfam" id="PF00078">
    <property type="entry name" value="RVT_1"/>
    <property type="match status" value="1"/>
</dbReference>
<evidence type="ECO:0000259" key="3">
    <source>
        <dbReference type="PROSITE" id="PS50158"/>
    </source>
</evidence>
<accession>A0A2B4R8R3</accession>
<dbReference type="InterPro" id="IPR000477">
    <property type="entry name" value="RT_dom"/>
</dbReference>
<name>A0A2B4R8R3_STYPI</name>
<evidence type="ECO:0000313" key="5">
    <source>
        <dbReference type="EMBL" id="PFX12890.1"/>
    </source>
</evidence>
<feature type="domain" description="Reverse transcriptase" evidence="4">
    <location>
        <begin position="794"/>
        <end position="1065"/>
    </location>
</feature>
<dbReference type="Pfam" id="PF00098">
    <property type="entry name" value="zf-CCHC"/>
    <property type="match status" value="2"/>
</dbReference>
<dbReference type="PROSITE" id="PS50158">
    <property type="entry name" value="ZF_CCHC"/>
    <property type="match status" value="2"/>
</dbReference>
<feature type="domain" description="CCHC-type" evidence="3">
    <location>
        <begin position="1386"/>
        <end position="1401"/>
    </location>
</feature>
<dbReference type="SUPFAM" id="SSF57756">
    <property type="entry name" value="Retrovirus zinc finger-like domains"/>
    <property type="match status" value="2"/>
</dbReference>
<gene>
    <name evidence="5" type="ORF">AWC38_SpisGene23082</name>
</gene>
<reference evidence="6" key="1">
    <citation type="journal article" date="2017" name="bioRxiv">
        <title>Comparative analysis of the genomes of Stylophora pistillata and Acropora digitifera provides evidence for extensive differences between species of corals.</title>
        <authorList>
            <person name="Voolstra C.R."/>
            <person name="Li Y."/>
            <person name="Liew Y.J."/>
            <person name="Baumgarten S."/>
            <person name="Zoccola D."/>
            <person name="Flot J.-F."/>
            <person name="Tambutte S."/>
            <person name="Allemand D."/>
            <person name="Aranda M."/>
        </authorList>
    </citation>
    <scope>NUCLEOTIDE SEQUENCE [LARGE SCALE GENOMIC DNA]</scope>
</reference>
<evidence type="ECO:0000256" key="2">
    <source>
        <dbReference type="SAM" id="MobiDB-lite"/>
    </source>
</evidence>
<feature type="compositionally biased region" description="Low complexity" evidence="2">
    <location>
        <begin position="1484"/>
        <end position="1507"/>
    </location>
</feature>
<dbReference type="SUPFAM" id="SSF56219">
    <property type="entry name" value="DNase I-like"/>
    <property type="match status" value="1"/>
</dbReference>
<feature type="compositionally biased region" description="Low complexity" evidence="2">
    <location>
        <begin position="291"/>
        <end position="307"/>
    </location>
</feature>
<feature type="region of interest" description="Disordered" evidence="2">
    <location>
        <begin position="392"/>
        <end position="415"/>
    </location>
</feature>
<dbReference type="InterPro" id="IPR036691">
    <property type="entry name" value="Endo/exonu/phosph_ase_sf"/>
</dbReference>
<dbReference type="GO" id="GO:0008270">
    <property type="term" value="F:zinc ion binding"/>
    <property type="evidence" value="ECO:0007669"/>
    <property type="project" value="UniProtKB-KW"/>
</dbReference>
<keyword evidence="1" id="KW-0862">Zinc</keyword>
<dbReference type="CDD" id="cd01650">
    <property type="entry name" value="RT_nLTR_like"/>
    <property type="match status" value="1"/>
</dbReference>
<sequence>MVWSLRKTIDIRCEHFPAELLPKDVFSHIYEFFVNDSPHNVVSIQAVPNRVAWVTFDNEEPKAYYEGLGVIMVNGVQCNVIQPPPPPPPETLVNVFWYPFEGSAESIATALKPFGVVKDIRFQKWSVRPAISTGTRLVRMVCTKEIPRFLVINGVRCKTWYRGQPLRCDICRAEGHKSASCPEKGKCRLCKKTGHFARSCPKPWSSPAAAPASQEPPICDQDTVTIDPANMEEAEGVASAVVNEATPQGDSCVVESEAGFASSGVVDSGGLLVEKVTPAHSESAKPDLYEESSFSSDESSSTSSSDDIIGCSENLISLSNNSSGNLISQSNNVSENLISQSNNVSENLNNETNICSETNINKATVHSIVDETDPPGWAEASQYEECEMVQTPGPLKRSASDVSTEGLPDTARPSSPARDLFLDDLHLKVDPLVPTLLAGDFNCVFNRALDRRGSDPSDYSRESSTALNHPFDTCCVTDIWRYPYPSSPGFYWVRWDGSLSSRIELFGVPYAWVSSVSSSSVFVCPFSDHRSVSVTISLPDAVPPGPGFWKLNVSILEDPDYLSLIEDAWASWRRSIPRFPSLVKWWDQGKKLIKRLSISYCCNKSREASTNRDILVRLIDHLRAKLDLGTTSCSVPYRAALAELATMDTHLAKGAQVRSRARWVEESETSSAYFFRLERKQAAKRHISALRQSDGTIASSPTDLCSSFLSFYTNLFTASPTDPAVQSGLLESISSKLSGAQSASCEGDISLDEAYLALRGMARLKSPGLDGLPCEFYLKFWHVLGPDLVSVLNSCLSSGCLSLSQRSGVISLSFKKGDRLDPRNWRPISLLNVDYKIASRCIASRLLKVIHLVVNKDQTCGVPGRYIGENVALLRDVVDFASSSGSPVAILSLDQEKAFDRVDWDFMLATLESMGFGPSFISWVKLFYREVRSAVNVNGHLTPFFRLSRGVRQGCPLSPLLYVLVAEVFAVNLRLNPRIQGISFPGVGSVSPIIQYADDTSLILSTDDSIKAAFEAFALFEKASGSKLNLAKSKGLWLGSWNGRLDPPVQLDWSSSKLKVLGIYIGPKNLDEDNWRPRIVAVDHVLKSWRSRSLSFCGKALVINALALSRVWYVASLIHMPAWVCKELSLLAFSFFWSGKRELVSRSAVIQSPVFGGFSVVDVHSKVYALLGQWAWRCGSHHPREDPLFVFGLEPNSNMVMSFNRTIDVDCGGLPDGILFPEAVKLLLEFFDRESDHKVAAVQGCPGRVARVTFVENGEVAKLYFEELGVVKLGDVECRVAKPPPPPPQLTTVVISWFPFEGSNDAISSALSSYGTVKSVRHQVWPGRPSVSTGSRLVQMVVNKETPHFVSIRGVRCKAWYRGQPLRCDMCRKVGHRAVHCPSKGKCFSCGAAGHLSRNCKATVGPPAEAVDVPSVSETIQPTSELESATVGPSPIVDEVNSPSCSEASEERFTSLDAVDSADASLSVSVISGDAGFASKDLVNDNNNTAKEDNNNTAKENNNLGTNKLVNSNNSDQPWDQIVESEMTEEIDDDSSAHVKPIVPGSDSRPTSRRRARRDALAPASGGISKKPQHTRSKGAGAAAKTAKIGPKLDAHSVNPNVLCEVPELSALSSDHISIMWDIGLNYRLPPDQRNVYHQWVSDPRFRGLRDRDDLIGLAVAFVADRFPL</sequence>
<evidence type="ECO:0000259" key="4">
    <source>
        <dbReference type="PROSITE" id="PS50878"/>
    </source>
</evidence>
<feature type="region of interest" description="Disordered" evidence="2">
    <location>
        <begin position="1478"/>
        <end position="1588"/>
    </location>
</feature>
<evidence type="ECO:0000313" key="6">
    <source>
        <dbReference type="Proteomes" id="UP000225706"/>
    </source>
</evidence>
<dbReference type="InterPro" id="IPR043502">
    <property type="entry name" value="DNA/RNA_pol_sf"/>
</dbReference>
<dbReference type="SMART" id="SM00343">
    <property type="entry name" value="ZnF_C2HC"/>
    <property type="match status" value="4"/>
</dbReference>
<dbReference type="PANTHER" id="PTHR19446">
    <property type="entry name" value="REVERSE TRANSCRIPTASES"/>
    <property type="match status" value="1"/>
</dbReference>
<dbReference type="Gene3D" id="3.60.10.10">
    <property type="entry name" value="Endonuclease/exonuclease/phosphatase"/>
    <property type="match status" value="1"/>
</dbReference>